<comment type="caution">
    <text evidence="14">The sequence shown here is derived from an EMBL/GenBank/DDBJ whole genome shotgun (WGS) entry which is preliminary data.</text>
</comment>
<comment type="similarity">
    <text evidence="1 9">Belongs to the peptidase S11 family.</text>
</comment>
<evidence type="ECO:0000256" key="3">
    <source>
        <dbReference type="ARBA" id="ARBA00022801"/>
    </source>
</evidence>
<keyword evidence="11" id="KW-0472">Membrane</keyword>
<dbReference type="GO" id="GO:0008360">
    <property type="term" value="P:regulation of cell shape"/>
    <property type="evidence" value="ECO:0007669"/>
    <property type="project" value="UniProtKB-KW"/>
</dbReference>
<dbReference type="InterPro" id="IPR001967">
    <property type="entry name" value="Peptidase_S11_N"/>
</dbReference>
<protein>
    <submittedName>
        <fullName evidence="14">D-alanyl-D-alanine carboxypeptidase</fullName>
    </submittedName>
</protein>
<name>W9DN51_9PSEU</name>
<dbReference type="HOGENOM" id="CLU_027070_3_0_11"/>
<dbReference type="Proteomes" id="UP000054357">
    <property type="component" value="Unassembled WGS sequence"/>
</dbReference>
<dbReference type="EMBL" id="AZAK01000001">
    <property type="protein sequence ID" value="ETA66275.1"/>
    <property type="molecule type" value="Genomic_DNA"/>
</dbReference>
<keyword evidence="11" id="KW-0812">Transmembrane</keyword>
<feature type="compositionally biased region" description="Pro residues" evidence="10">
    <location>
        <begin position="51"/>
        <end position="65"/>
    </location>
</feature>
<keyword evidence="2 12" id="KW-0732">Signal</keyword>
<organism evidence="14 15">
    <name type="scientific">Haloechinothrix halophila YIM 93223</name>
    <dbReference type="NCBI Taxonomy" id="592678"/>
    <lineage>
        <taxon>Bacteria</taxon>
        <taxon>Bacillati</taxon>
        <taxon>Actinomycetota</taxon>
        <taxon>Actinomycetes</taxon>
        <taxon>Pseudonocardiales</taxon>
        <taxon>Pseudonocardiaceae</taxon>
        <taxon>Haloechinothrix</taxon>
    </lineage>
</organism>
<evidence type="ECO:0000259" key="13">
    <source>
        <dbReference type="Pfam" id="PF00768"/>
    </source>
</evidence>
<feature type="region of interest" description="Disordered" evidence="10">
    <location>
        <begin position="32"/>
        <end position="71"/>
    </location>
</feature>
<evidence type="ECO:0000256" key="2">
    <source>
        <dbReference type="ARBA" id="ARBA00022729"/>
    </source>
</evidence>
<dbReference type="AlphaFoldDB" id="W9DN51"/>
<keyword evidence="15" id="KW-1185">Reference proteome</keyword>
<feature type="signal peptide" evidence="12">
    <location>
        <begin position="1"/>
        <end position="28"/>
    </location>
</feature>
<proteinExistence type="inferred from homology"/>
<feature type="chain" id="PRO_5004919696" evidence="12">
    <location>
        <begin position="29"/>
        <end position="416"/>
    </location>
</feature>
<feature type="active site" description="Proton acceptor" evidence="7">
    <location>
        <position position="121"/>
    </location>
</feature>
<keyword evidence="14" id="KW-0121">Carboxypeptidase</keyword>
<evidence type="ECO:0000256" key="9">
    <source>
        <dbReference type="RuleBase" id="RU004016"/>
    </source>
</evidence>
<feature type="region of interest" description="Disordered" evidence="10">
    <location>
        <begin position="334"/>
        <end position="387"/>
    </location>
</feature>
<keyword evidence="14" id="KW-0645">Protease</keyword>
<keyword evidence="5" id="KW-0573">Peptidoglycan synthesis</keyword>
<evidence type="ECO:0000313" key="15">
    <source>
        <dbReference type="Proteomes" id="UP000054357"/>
    </source>
</evidence>
<evidence type="ECO:0000256" key="4">
    <source>
        <dbReference type="ARBA" id="ARBA00022960"/>
    </source>
</evidence>
<feature type="transmembrane region" description="Helical" evidence="11">
    <location>
        <begin position="394"/>
        <end position="411"/>
    </location>
</feature>
<dbReference type="GO" id="GO:0006508">
    <property type="term" value="P:proteolysis"/>
    <property type="evidence" value="ECO:0007669"/>
    <property type="project" value="InterPro"/>
</dbReference>
<feature type="active site" evidence="7">
    <location>
        <position position="173"/>
    </location>
</feature>
<evidence type="ECO:0000256" key="10">
    <source>
        <dbReference type="SAM" id="MobiDB-lite"/>
    </source>
</evidence>
<evidence type="ECO:0000256" key="1">
    <source>
        <dbReference type="ARBA" id="ARBA00007164"/>
    </source>
</evidence>
<keyword evidence="4" id="KW-0133">Cell shape</keyword>
<evidence type="ECO:0000256" key="7">
    <source>
        <dbReference type="PIRSR" id="PIRSR618044-1"/>
    </source>
</evidence>
<evidence type="ECO:0000256" key="11">
    <source>
        <dbReference type="SAM" id="Phobius"/>
    </source>
</evidence>
<dbReference type="Pfam" id="PF00768">
    <property type="entry name" value="Peptidase_S11"/>
    <property type="match status" value="1"/>
</dbReference>
<dbReference type="GO" id="GO:0071555">
    <property type="term" value="P:cell wall organization"/>
    <property type="evidence" value="ECO:0007669"/>
    <property type="project" value="UniProtKB-KW"/>
</dbReference>
<accession>W9DN51</accession>
<dbReference type="InterPro" id="IPR018044">
    <property type="entry name" value="Peptidase_S11"/>
</dbReference>
<dbReference type="GO" id="GO:0009252">
    <property type="term" value="P:peptidoglycan biosynthetic process"/>
    <property type="evidence" value="ECO:0007669"/>
    <property type="project" value="UniProtKB-KW"/>
</dbReference>
<reference evidence="14 15" key="1">
    <citation type="submission" date="2013-08" db="EMBL/GenBank/DDBJ databases">
        <authorList>
            <consortium name="DOE Joint Genome Institute"/>
            <person name="Klenk H.-P."/>
            <person name="Huntemann M."/>
            <person name="Han J."/>
            <person name="Chen A."/>
            <person name="Kyrpides N."/>
            <person name="Mavromatis K."/>
            <person name="Markowitz V."/>
            <person name="Palaniappan K."/>
            <person name="Ivanova N."/>
            <person name="Schaumberg A."/>
            <person name="Pati A."/>
            <person name="Liolios K."/>
            <person name="Nordberg H.P."/>
            <person name="Cantor M.N."/>
            <person name="Hua S.X."/>
            <person name="Woyke T."/>
        </authorList>
    </citation>
    <scope>NUCLEOTIDE SEQUENCE [LARGE SCALE GENOMIC DNA]</scope>
    <source>
        <strain evidence="14 15">YIM 93223</strain>
    </source>
</reference>
<evidence type="ECO:0000256" key="8">
    <source>
        <dbReference type="PIRSR" id="PIRSR618044-2"/>
    </source>
</evidence>
<dbReference type="InterPro" id="IPR012338">
    <property type="entry name" value="Beta-lactam/transpept-like"/>
</dbReference>
<evidence type="ECO:0000256" key="5">
    <source>
        <dbReference type="ARBA" id="ARBA00022984"/>
    </source>
</evidence>
<dbReference type="SUPFAM" id="SSF56601">
    <property type="entry name" value="beta-lactamase/transpeptidase-like"/>
    <property type="match status" value="1"/>
</dbReference>
<feature type="active site" description="Acyl-ester intermediate" evidence="7">
    <location>
        <position position="118"/>
    </location>
</feature>
<gene>
    <name evidence="14" type="ORF">AmyhaDRAFT_0028</name>
</gene>
<dbReference type="PRINTS" id="PR00725">
    <property type="entry name" value="DADACBPTASE1"/>
</dbReference>
<dbReference type="PANTHER" id="PTHR21581">
    <property type="entry name" value="D-ALANYL-D-ALANINE CARBOXYPEPTIDASE"/>
    <property type="match status" value="1"/>
</dbReference>
<dbReference type="PATRIC" id="fig|592678.3.peg.28"/>
<dbReference type="Gene3D" id="3.40.710.10">
    <property type="entry name" value="DD-peptidase/beta-lactamase superfamily"/>
    <property type="match status" value="1"/>
</dbReference>
<keyword evidence="3" id="KW-0378">Hydrolase</keyword>
<evidence type="ECO:0000256" key="12">
    <source>
        <dbReference type="SAM" id="SignalP"/>
    </source>
</evidence>
<feature type="compositionally biased region" description="Acidic residues" evidence="10">
    <location>
        <begin position="343"/>
        <end position="352"/>
    </location>
</feature>
<dbReference type="GO" id="GO:0009002">
    <property type="term" value="F:serine-type D-Ala-D-Ala carboxypeptidase activity"/>
    <property type="evidence" value="ECO:0007669"/>
    <property type="project" value="InterPro"/>
</dbReference>
<dbReference type="PANTHER" id="PTHR21581:SF33">
    <property type="entry name" value="D-ALANYL-D-ALANINE CARBOXYPEPTIDASE DACB"/>
    <property type="match status" value="1"/>
</dbReference>
<keyword evidence="6" id="KW-0961">Cell wall biogenesis/degradation</keyword>
<feature type="compositionally biased region" description="Polar residues" evidence="10">
    <location>
        <begin position="368"/>
        <end position="382"/>
    </location>
</feature>
<evidence type="ECO:0000256" key="6">
    <source>
        <dbReference type="ARBA" id="ARBA00023316"/>
    </source>
</evidence>
<keyword evidence="11" id="KW-1133">Transmembrane helix</keyword>
<dbReference type="RefSeq" id="WP_051399378.1">
    <property type="nucleotide sequence ID" value="NZ_KI632509.1"/>
</dbReference>
<evidence type="ECO:0000313" key="14">
    <source>
        <dbReference type="EMBL" id="ETA66275.1"/>
    </source>
</evidence>
<feature type="domain" description="Peptidase S11 D-alanyl-D-alanine carboxypeptidase A N-terminal" evidence="13">
    <location>
        <begin position="85"/>
        <end position="308"/>
    </location>
</feature>
<feature type="binding site" evidence="8">
    <location>
        <position position="279"/>
    </location>
    <ligand>
        <name>substrate</name>
    </ligand>
</feature>
<sequence>MSSWSIRPLSAVVVTLLSALLLTPVATAKPDQCSYRALPPPPVDSSEVPEPGEPSPTPLPVPDTPPGGKRMAECGHVLPDGANRPKGKISAKAWLLADLDNGTVIAAKNPHGRYRPASLIKVLLALAVVKELEPDDVITASDADMAQECSCVGVVKGQDYTVDKLFTSMLLRSGNDAAHALGSALGGNDEALATMNELAADLGAVDTRAATTSGLDGPGMMTSAYDLALIFRAAMAEPRFADAVGTYEMKFKRRKHKRPITIYNDNRLLREYPGFLGGKTGFTNDARHTYVGAAERGGRRIAVVLLRAEQHPVRVTDQATRLLNYGFRLSRNDTKPVGTLVEPEAEQPDDTDLPSIEPPELDAIPDSDPTTDATTEPVTQEAPTEGPGGVTREIVVLVLIALALLTTIVVHRRTRR</sequence>